<keyword evidence="7" id="KW-1185">Reference proteome</keyword>
<dbReference type="RefSeq" id="XP_027617416.1">
    <property type="nucleotide sequence ID" value="XM_027761615.1"/>
</dbReference>
<feature type="domain" description="Apoptosis-antagonizing transcription factor C-terminal" evidence="4">
    <location>
        <begin position="383"/>
        <end position="465"/>
    </location>
</feature>
<proteinExistence type="inferred from homology"/>
<feature type="compositionally biased region" description="Basic and acidic residues" evidence="3">
    <location>
        <begin position="258"/>
        <end position="267"/>
    </location>
</feature>
<name>A0A401GWE2_9APHY</name>
<dbReference type="STRING" id="139825.A0A401GWE2"/>
<organism evidence="6 7">
    <name type="scientific">Sparassis crispa</name>
    <dbReference type="NCBI Taxonomy" id="139825"/>
    <lineage>
        <taxon>Eukaryota</taxon>
        <taxon>Fungi</taxon>
        <taxon>Dikarya</taxon>
        <taxon>Basidiomycota</taxon>
        <taxon>Agaricomycotina</taxon>
        <taxon>Agaricomycetes</taxon>
        <taxon>Polyporales</taxon>
        <taxon>Sparassidaceae</taxon>
        <taxon>Sparassis</taxon>
    </lineage>
</organism>
<dbReference type="PANTHER" id="PTHR15565">
    <property type="entry name" value="AATF PROTEIN APOPTOSIS ANTAGONIZING TRANSCRIPTION FACTOR"/>
    <property type="match status" value="1"/>
</dbReference>
<evidence type="ECO:0000313" key="6">
    <source>
        <dbReference type="EMBL" id="GBE86503.1"/>
    </source>
</evidence>
<feature type="domain" description="AATF leucine zipper-containing" evidence="5">
    <location>
        <begin position="167"/>
        <end position="300"/>
    </location>
</feature>
<gene>
    <name evidence="6" type="ORF">SCP_0903820</name>
</gene>
<evidence type="ECO:0000313" key="7">
    <source>
        <dbReference type="Proteomes" id="UP000287166"/>
    </source>
</evidence>
<dbReference type="GO" id="GO:0005730">
    <property type="term" value="C:nucleolus"/>
    <property type="evidence" value="ECO:0007669"/>
    <property type="project" value="TreeGrafter"/>
</dbReference>
<dbReference type="FunCoup" id="A0A401GWE2">
    <property type="interactions" value="527"/>
</dbReference>
<feature type="compositionally biased region" description="Acidic residues" evidence="3">
    <location>
        <begin position="79"/>
        <end position="95"/>
    </location>
</feature>
<dbReference type="Proteomes" id="UP000287166">
    <property type="component" value="Unassembled WGS sequence"/>
</dbReference>
<feature type="region of interest" description="Disordered" evidence="3">
    <location>
        <begin position="245"/>
        <end position="267"/>
    </location>
</feature>
<evidence type="ECO:0000256" key="2">
    <source>
        <dbReference type="ARBA" id="ARBA00013850"/>
    </source>
</evidence>
<accession>A0A401GWE2</accession>
<dbReference type="InterPro" id="IPR025160">
    <property type="entry name" value="AATF"/>
</dbReference>
<comment type="similarity">
    <text evidence="1">Belongs to the AATF family.</text>
</comment>
<evidence type="ECO:0000259" key="5">
    <source>
        <dbReference type="Pfam" id="PF13339"/>
    </source>
</evidence>
<dbReference type="GeneID" id="38783420"/>
<dbReference type="GO" id="GO:0000462">
    <property type="term" value="P:maturation of SSU-rRNA from tricistronic rRNA transcript (SSU-rRNA, 5.8S rRNA, LSU-rRNA)"/>
    <property type="evidence" value="ECO:0007669"/>
    <property type="project" value="TreeGrafter"/>
</dbReference>
<reference evidence="6 7" key="1">
    <citation type="journal article" date="2018" name="Sci. Rep.">
        <title>Genome sequence of the cauliflower mushroom Sparassis crispa (Hanabiratake) and its association with beneficial usage.</title>
        <authorList>
            <person name="Kiyama R."/>
            <person name="Furutani Y."/>
            <person name="Kawaguchi K."/>
            <person name="Nakanishi T."/>
        </authorList>
    </citation>
    <scope>NUCLEOTIDE SEQUENCE [LARGE SCALE GENOMIC DNA]</scope>
</reference>
<comment type="caution">
    <text evidence="6">The sequence shown here is derived from an EMBL/GenBank/DDBJ whole genome shotgun (WGS) entry which is preliminary data.</text>
</comment>
<dbReference type="Pfam" id="PF08164">
    <property type="entry name" value="TRAUB"/>
    <property type="match status" value="1"/>
</dbReference>
<dbReference type="InterPro" id="IPR012617">
    <property type="entry name" value="AATF_C"/>
</dbReference>
<feature type="region of interest" description="Disordered" evidence="3">
    <location>
        <begin position="337"/>
        <end position="368"/>
    </location>
</feature>
<dbReference type="AlphaFoldDB" id="A0A401GWE2"/>
<evidence type="ECO:0000256" key="3">
    <source>
        <dbReference type="SAM" id="MobiDB-lite"/>
    </source>
</evidence>
<protein>
    <recommendedName>
        <fullName evidence="2">Protein BFR2</fullName>
    </recommendedName>
</protein>
<dbReference type="OrthoDB" id="5783963at2759"/>
<dbReference type="InterPro" id="IPR039223">
    <property type="entry name" value="AATF/Bfr2"/>
</dbReference>
<sequence>MSRLSLAQQLAELAEPTPLDLDPEDVHAGILPEDLSAIDDSAAREHYVDVAPSALRRLQESVSDPKYLGIRTTRKQLYEDLDQEPESEHEEELPDESVSGKDDDQNEIPSEEEEPELNDGQDGSSSHEGPPNGPDAAQSDTSYAQPVHESQEIGDLASALRKTREGDLKKGKAVARQLVLWDALLDARIQLQKAVSATNRLPTAAHLSDFVRHPSAREALDSMLEEAAVLSEDLFKLQEGLLESNESIHAPPRKRQKTGHDHTTPEEYSDRFADLSEAASALEAAYHSHVVTTLGKWSAKVQAVAPNVLLGNRNAFNKDDKGKAGVVSVIDDTLRNDGGKLLSRTRTPRGKNQRLGAAPTEMDDADGPQDDEDAEIFDDTDFYQQLLRDVIRARGGNDNGVEQDWMAQQREGKARRKMRIDTKASKGRKLRYEVHAKLQNYMVPVPVAHGDWHEEQIDALFSSLLGAA</sequence>
<dbReference type="InParanoid" id="A0A401GWE2"/>
<dbReference type="PANTHER" id="PTHR15565:SF0">
    <property type="entry name" value="PROTEIN AATF"/>
    <property type="match status" value="1"/>
</dbReference>
<feature type="region of interest" description="Disordered" evidence="3">
    <location>
        <begin position="58"/>
        <end position="153"/>
    </location>
</feature>
<feature type="compositionally biased region" description="Acidic residues" evidence="3">
    <location>
        <begin position="104"/>
        <end position="119"/>
    </location>
</feature>
<dbReference type="Pfam" id="PF13339">
    <property type="entry name" value="AATF-Che1"/>
    <property type="match status" value="1"/>
</dbReference>
<evidence type="ECO:0000256" key="1">
    <source>
        <dbReference type="ARBA" id="ARBA00008966"/>
    </source>
</evidence>
<evidence type="ECO:0000259" key="4">
    <source>
        <dbReference type="Pfam" id="PF08164"/>
    </source>
</evidence>
<dbReference type="EMBL" id="BFAD01000009">
    <property type="protein sequence ID" value="GBE86503.1"/>
    <property type="molecule type" value="Genomic_DNA"/>
</dbReference>